<evidence type="ECO:0000313" key="10">
    <source>
        <dbReference type="EnsemblMetazoa" id="ACHR007984-PA"/>
    </source>
</evidence>
<dbReference type="Proteomes" id="UP000075881">
    <property type="component" value="Unassembled WGS sequence"/>
</dbReference>
<dbReference type="GO" id="GO:0005789">
    <property type="term" value="C:endoplasmic reticulum membrane"/>
    <property type="evidence" value="ECO:0007669"/>
    <property type="project" value="UniProtKB-SubCell"/>
</dbReference>
<keyword evidence="4 9" id="KW-0812">Transmembrane</keyword>
<dbReference type="GO" id="GO:0000139">
    <property type="term" value="C:Golgi membrane"/>
    <property type="evidence" value="ECO:0007669"/>
    <property type="project" value="TreeGrafter"/>
</dbReference>
<dbReference type="GO" id="GO:0005459">
    <property type="term" value="F:UDP-galactose transmembrane transporter activity"/>
    <property type="evidence" value="ECO:0007669"/>
    <property type="project" value="TreeGrafter"/>
</dbReference>
<accession>A0A182KB47</accession>
<evidence type="ECO:0000256" key="2">
    <source>
        <dbReference type="ARBA" id="ARBA00010694"/>
    </source>
</evidence>
<evidence type="ECO:0000256" key="6">
    <source>
        <dbReference type="ARBA" id="ARBA00022989"/>
    </source>
</evidence>
<protein>
    <recommendedName>
        <fullName evidence="12">Sugar phosphate transporter domain-containing protein</fullName>
    </recommendedName>
</protein>
<reference evidence="10" key="2">
    <citation type="submission" date="2020-05" db="UniProtKB">
        <authorList>
            <consortium name="EnsemblMetazoa"/>
        </authorList>
    </citation>
    <scope>IDENTIFICATION</scope>
    <source>
        <strain evidence="10">ACHKN1017</strain>
    </source>
</reference>
<dbReference type="GO" id="GO:0005460">
    <property type="term" value="F:UDP-glucose transmembrane transporter activity"/>
    <property type="evidence" value="ECO:0007669"/>
    <property type="project" value="TreeGrafter"/>
</dbReference>
<evidence type="ECO:0000256" key="7">
    <source>
        <dbReference type="ARBA" id="ARBA00023136"/>
    </source>
</evidence>
<feature type="region of interest" description="Disordered" evidence="8">
    <location>
        <begin position="350"/>
        <end position="370"/>
    </location>
</feature>
<keyword evidence="3" id="KW-0813">Transport</keyword>
<evidence type="ECO:0008006" key="12">
    <source>
        <dbReference type="Google" id="ProtNLM"/>
    </source>
</evidence>
<keyword evidence="6 9" id="KW-1133">Transmembrane helix</keyword>
<evidence type="ECO:0000256" key="1">
    <source>
        <dbReference type="ARBA" id="ARBA00004477"/>
    </source>
</evidence>
<feature type="transmembrane region" description="Helical" evidence="9">
    <location>
        <begin position="270"/>
        <end position="290"/>
    </location>
</feature>
<evidence type="ECO:0000256" key="4">
    <source>
        <dbReference type="ARBA" id="ARBA00022692"/>
    </source>
</evidence>
<dbReference type="Pfam" id="PF08449">
    <property type="entry name" value="UAA"/>
    <property type="match status" value="1"/>
</dbReference>
<feature type="transmembrane region" description="Helical" evidence="9">
    <location>
        <begin position="79"/>
        <end position="97"/>
    </location>
</feature>
<feature type="transmembrane region" description="Helical" evidence="9">
    <location>
        <begin position="40"/>
        <end position="58"/>
    </location>
</feature>
<feature type="transmembrane region" description="Helical" evidence="9">
    <location>
        <begin position="117"/>
        <end position="138"/>
    </location>
</feature>
<evidence type="ECO:0000256" key="9">
    <source>
        <dbReference type="SAM" id="Phobius"/>
    </source>
</evidence>
<dbReference type="InterPro" id="IPR013657">
    <property type="entry name" value="SCL35B1-4/HUT1"/>
</dbReference>
<dbReference type="PANTHER" id="PTHR10778">
    <property type="entry name" value="SOLUTE CARRIER FAMILY 35 MEMBER B"/>
    <property type="match status" value="1"/>
</dbReference>
<proteinExistence type="inferred from homology"/>
<dbReference type="SUPFAM" id="SSF103481">
    <property type="entry name" value="Multidrug resistance efflux transporter EmrE"/>
    <property type="match status" value="2"/>
</dbReference>
<comment type="subcellular location">
    <subcellularLocation>
        <location evidence="1">Endoplasmic reticulum membrane</location>
        <topology evidence="1">Multi-pass membrane protein</topology>
    </subcellularLocation>
</comment>
<keyword evidence="7 9" id="KW-0472">Membrane</keyword>
<keyword evidence="11" id="KW-1185">Reference proteome</keyword>
<feature type="transmembrane region" description="Helical" evidence="9">
    <location>
        <begin position="241"/>
        <end position="264"/>
    </location>
</feature>
<dbReference type="STRING" id="43041.A0A182KB47"/>
<evidence type="ECO:0000256" key="3">
    <source>
        <dbReference type="ARBA" id="ARBA00022448"/>
    </source>
</evidence>
<dbReference type="InterPro" id="IPR037185">
    <property type="entry name" value="EmrE-like"/>
</dbReference>
<dbReference type="AlphaFoldDB" id="A0A182KB47"/>
<evidence type="ECO:0000313" key="11">
    <source>
        <dbReference type="Proteomes" id="UP000075881"/>
    </source>
</evidence>
<dbReference type="PANTHER" id="PTHR10778:SF10">
    <property type="entry name" value="SOLUTE CARRIER FAMILY 35 MEMBER B1"/>
    <property type="match status" value="1"/>
</dbReference>
<comment type="similarity">
    <text evidence="2">Belongs to the nucleotide-sugar transporter family. SLC35B subfamily.</text>
</comment>
<reference evidence="11" key="1">
    <citation type="submission" date="2013-03" db="EMBL/GenBank/DDBJ databases">
        <title>The Genome Sequence of Anopheles christyi ACHKN1017.</title>
        <authorList>
            <consortium name="The Broad Institute Genomics Platform"/>
            <person name="Neafsey D.E."/>
            <person name="Besansky N."/>
            <person name="Walker B."/>
            <person name="Young S.K."/>
            <person name="Zeng Q."/>
            <person name="Gargeya S."/>
            <person name="Fitzgerald M."/>
            <person name="Haas B."/>
            <person name="Abouelleil A."/>
            <person name="Allen A.W."/>
            <person name="Alvarado L."/>
            <person name="Arachchi H.M."/>
            <person name="Berlin A.M."/>
            <person name="Chapman S.B."/>
            <person name="Gainer-Dewar J."/>
            <person name="Goldberg J."/>
            <person name="Griggs A."/>
            <person name="Gujja S."/>
            <person name="Hansen M."/>
            <person name="Howarth C."/>
            <person name="Imamovic A."/>
            <person name="Ireland A."/>
            <person name="Larimer J."/>
            <person name="McCowan C."/>
            <person name="Murphy C."/>
            <person name="Pearson M."/>
            <person name="Poon T.W."/>
            <person name="Priest M."/>
            <person name="Roberts A."/>
            <person name="Saif S."/>
            <person name="Shea T."/>
            <person name="Sisk P."/>
            <person name="Sykes S."/>
            <person name="Wortman J."/>
            <person name="Nusbaum C."/>
            <person name="Birren B."/>
        </authorList>
    </citation>
    <scope>NUCLEOTIDE SEQUENCE [LARGE SCALE GENOMIC DNA]</scope>
    <source>
        <strain evidence="11">ACHKN1017</strain>
    </source>
</reference>
<organism evidence="10 11">
    <name type="scientific">Anopheles christyi</name>
    <dbReference type="NCBI Taxonomy" id="43041"/>
    <lineage>
        <taxon>Eukaryota</taxon>
        <taxon>Metazoa</taxon>
        <taxon>Ecdysozoa</taxon>
        <taxon>Arthropoda</taxon>
        <taxon>Hexapoda</taxon>
        <taxon>Insecta</taxon>
        <taxon>Pterygota</taxon>
        <taxon>Neoptera</taxon>
        <taxon>Endopterygota</taxon>
        <taxon>Diptera</taxon>
        <taxon>Nematocera</taxon>
        <taxon>Culicoidea</taxon>
        <taxon>Culicidae</taxon>
        <taxon>Anophelinae</taxon>
        <taxon>Anopheles</taxon>
    </lineage>
</organism>
<feature type="transmembrane region" description="Helical" evidence="9">
    <location>
        <begin position="201"/>
        <end position="220"/>
    </location>
</feature>
<sequence length="370" mass="40536">CIVIGGVSGYSGKTRPHFLVITCQSRPARGTTMSNNKQTLVISAVGIFVCYFYFAILQEKITRGRYGDALQDDGSRGERFTYMLALVGVQCVCNWIFAKALLTITPQPEDGTPKVYYASSALTYLLAMISSNMALRWVAYPMQVVAKAAKPIPVMLLGVLVGRKSYPLQKYFFVLLIVIGVVLFMFKDSKPNPGAVLEHETIGQLLLVMSLLMDGLTGAVQERMRAHSAPSAQHMMLAMNGWSAMIVSVGLLVTGEGKGFVLFASRYPELFTHLTLLALTGALGQLFIFMMVSSFGALACSVVTTTRKFFTVLFSVLFFGNVLSGRQWIGAVLVFCGLFADMFFGKKSAPADKLQKEKEKSEAVPLESKR</sequence>
<evidence type="ECO:0000256" key="5">
    <source>
        <dbReference type="ARBA" id="ARBA00022824"/>
    </source>
</evidence>
<evidence type="ECO:0000256" key="8">
    <source>
        <dbReference type="SAM" id="MobiDB-lite"/>
    </source>
</evidence>
<name>A0A182KB47_9DIPT</name>
<feature type="transmembrane region" description="Helical" evidence="9">
    <location>
        <begin position="168"/>
        <end position="186"/>
    </location>
</feature>
<dbReference type="EnsemblMetazoa" id="ACHR007984-RA">
    <property type="protein sequence ID" value="ACHR007984-PA"/>
    <property type="gene ID" value="ACHR007984"/>
</dbReference>
<dbReference type="VEuPathDB" id="VectorBase:ACHR007984"/>
<keyword evidence="5" id="KW-0256">Endoplasmic reticulum</keyword>